<feature type="transmembrane region" description="Helical" evidence="1">
    <location>
        <begin position="6"/>
        <end position="29"/>
    </location>
</feature>
<keyword evidence="1" id="KW-0472">Membrane</keyword>
<sequence>MKYDDFNMVLMIGFGYFIYSVIKLIVLALPI</sequence>
<dbReference type="AlphaFoldDB" id="A0A0F9FXM9"/>
<dbReference type="EMBL" id="LAZR01019826">
    <property type="protein sequence ID" value="KKL91093.1"/>
    <property type="molecule type" value="Genomic_DNA"/>
</dbReference>
<reference evidence="2" key="1">
    <citation type="journal article" date="2015" name="Nature">
        <title>Complex archaea that bridge the gap between prokaryotes and eukaryotes.</title>
        <authorList>
            <person name="Spang A."/>
            <person name="Saw J.H."/>
            <person name="Jorgensen S.L."/>
            <person name="Zaremba-Niedzwiedzka K."/>
            <person name="Martijn J."/>
            <person name="Lind A.E."/>
            <person name="van Eijk R."/>
            <person name="Schleper C."/>
            <person name="Guy L."/>
            <person name="Ettema T.J."/>
        </authorList>
    </citation>
    <scope>NUCLEOTIDE SEQUENCE</scope>
</reference>
<protein>
    <submittedName>
        <fullName evidence="2">Uncharacterized protein</fullName>
    </submittedName>
</protein>
<keyword evidence="1" id="KW-0812">Transmembrane</keyword>
<comment type="caution">
    <text evidence="2">The sequence shown here is derived from an EMBL/GenBank/DDBJ whole genome shotgun (WGS) entry which is preliminary data.</text>
</comment>
<proteinExistence type="predicted"/>
<organism evidence="2">
    <name type="scientific">marine sediment metagenome</name>
    <dbReference type="NCBI Taxonomy" id="412755"/>
    <lineage>
        <taxon>unclassified sequences</taxon>
        <taxon>metagenomes</taxon>
        <taxon>ecological metagenomes</taxon>
    </lineage>
</organism>
<evidence type="ECO:0000256" key="1">
    <source>
        <dbReference type="SAM" id="Phobius"/>
    </source>
</evidence>
<evidence type="ECO:0000313" key="2">
    <source>
        <dbReference type="EMBL" id="KKL91093.1"/>
    </source>
</evidence>
<accession>A0A0F9FXM9</accession>
<name>A0A0F9FXM9_9ZZZZ</name>
<keyword evidence="1" id="KW-1133">Transmembrane helix</keyword>
<gene>
    <name evidence="2" type="ORF">LCGC14_1898180</name>
</gene>